<name>K3WE75_GLOUD</name>
<dbReference type="InParanoid" id="K3WE75"/>
<dbReference type="eggNOG" id="ENOG502RB64">
    <property type="taxonomic scope" value="Eukaryota"/>
</dbReference>
<feature type="compositionally biased region" description="Polar residues" evidence="1">
    <location>
        <begin position="152"/>
        <end position="173"/>
    </location>
</feature>
<protein>
    <submittedName>
        <fullName evidence="2">Uncharacterized protein</fullName>
    </submittedName>
</protein>
<reference evidence="3" key="2">
    <citation type="submission" date="2010-04" db="EMBL/GenBank/DDBJ databases">
        <authorList>
            <person name="Buell R."/>
            <person name="Hamilton J."/>
            <person name="Hostetler J."/>
        </authorList>
    </citation>
    <scope>NUCLEOTIDE SEQUENCE [LARGE SCALE GENOMIC DNA]</scope>
    <source>
        <strain evidence="3">DAOM:BR144</strain>
    </source>
</reference>
<feature type="compositionally biased region" description="Low complexity" evidence="1">
    <location>
        <begin position="120"/>
        <end position="139"/>
    </location>
</feature>
<evidence type="ECO:0000256" key="1">
    <source>
        <dbReference type="SAM" id="MobiDB-lite"/>
    </source>
</evidence>
<proteinExistence type="predicted"/>
<organism evidence="2 3">
    <name type="scientific">Globisporangium ultimum (strain ATCC 200006 / CBS 805.95 / DAOM BR144)</name>
    <name type="common">Pythium ultimum</name>
    <dbReference type="NCBI Taxonomy" id="431595"/>
    <lineage>
        <taxon>Eukaryota</taxon>
        <taxon>Sar</taxon>
        <taxon>Stramenopiles</taxon>
        <taxon>Oomycota</taxon>
        <taxon>Peronosporomycetes</taxon>
        <taxon>Pythiales</taxon>
        <taxon>Pythiaceae</taxon>
        <taxon>Globisporangium</taxon>
    </lineage>
</organism>
<reference evidence="2" key="3">
    <citation type="submission" date="2015-02" db="UniProtKB">
        <authorList>
            <consortium name="EnsemblProtists"/>
        </authorList>
    </citation>
    <scope>IDENTIFICATION</scope>
    <source>
        <strain evidence="2">DAOM BR144</strain>
    </source>
</reference>
<dbReference type="HOGENOM" id="CLU_944867_0_0_1"/>
<evidence type="ECO:0000313" key="3">
    <source>
        <dbReference type="Proteomes" id="UP000019132"/>
    </source>
</evidence>
<dbReference type="VEuPathDB" id="FungiDB:PYU1_G003259"/>
<reference evidence="3" key="1">
    <citation type="journal article" date="2010" name="Genome Biol.">
        <title>Genome sequence of the necrotrophic plant pathogen Pythium ultimum reveals original pathogenicity mechanisms and effector repertoire.</title>
        <authorList>
            <person name="Levesque C.A."/>
            <person name="Brouwer H."/>
            <person name="Cano L."/>
            <person name="Hamilton J.P."/>
            <person name="Holt C."/>
            <person name="Huitema E."/>
            <person name="Raffaele S."/>
            <person name="Robideau G.P."/>
            <person name="Thines M."/>
            <person name="Win J."/>
            <person name="Zerillo M.M."/>
            <person name="Beakes G.W."/>
            <person name="Boore J.L."/>
            <person name="Busam D."/>
            <person name="Dumas B."/>
            <person name="Ferriera S."/>
            <person name="Fuerstenberg S.I."/>
            <person name="Gachon C.M."/>
            <person name="Gaulin E."/>
            <person name="Govers F."/>
            <person name="Grenville-Briggs L."/>
            <person name="Horner N."/>
            <person name="Hostetler J."/>
            <person name="Jiang R.H."/>
            <person name="Johnson J."/>
            <person name="Krajaejun T."/>
            <person name="Lin H."/>
            <person name="Meijer H.J."/>
            <person name="Moore B."/>
            <person name="Morris P."/>
            <person name="Phuntmart V."/>
            <person name="Puiu D."/>
            <person name="Shetty J."/>
            <person name="Stajich J.E."/>
            <person name="Tripathy S."/>
            <person name="Wawra S."/>
            <person name="van West P."/>
            <person name="Whitty B.R."/>
            <person name="Coutinho P.M."/>
            <person name="Henrissat B."/>
            <person name="Martin F."/>
            <person name="Thomas P.D."/>
            <person name="Tyler B.M."/>
            <person name="De Vries R.P."/>
            <person name="Kamoun S."/>
            <person name="Yandell M."/>
            <person name="Tisserat N."/>
            <person name="Buell C.R."/>
        </authorList>
    </citation>
    <scope>NUCLEOTIDE SEQUENCE</scope>
    <source>
        <strain evidence="3">DAOM:BR144</strain>
    </source>
</reference>
<evidence type="ECO:0000313" key="2">
    <source>
        <dbReference type="EnsemblProtists" id="PYU1_T003266"/>
    </source>
</evidence>
<dbReference type="EnsemblProtists" id="PYU1_T003266">
    <property type="protein sequence ID" value="PYU1_T003266"/>
    <property type="gene ID" value="PYU1_G003259"/>
</dbReference>
<feature type="region of interest" description="Disordered" evidence="1">
    <location>
        <begin position="120"/>
        <end position="173"/>
    </location>
</feature>
<accession>K3WE75</accession>
<sequence length="295" mass="32202">MDHQRMTTSVLRSTRSANYYELPMTISPTGSTVSSASSASFEPSFASTWGPSSGHSSTASMTVRRVTNPDVTVDLNASFQFDSSINSNRSHSDQTPHFQPSFAFDVNHLVSSLRRSSSTSSMLSSKSSFTNSGGPSSSSVTANGRPVRQSARKSSQMEFSSQQHSPQYTESPQHMITTTADSRIEVVPMDPVLNRRGRRDALSGSGEHARAVPVPLDNQNSIINYSLNKKKKKPIAGMPLNAYVTPAVVASSNQYPPDLRQTTTITTRNGIEYTTEVPQPRATRVNSFYEESFAF</sequence>
<keyword evidence="3" id="KW-1185">Reference proteome</keyword>
<dbReference type="AlphaFoldDB" id="K3WE75"/>
<dbReference type="Proteomes" id="UP000019132">
    <property type="component" value="Unassembled WGS sequence"/>
</dbReference>
<dbReference type="EMBL" id="GL376603">
    <property type="status" value="NOT_ANNOTATED_CDS"/>
    <property type="molecule type" value="Genomic_DNA"/>
</dbReference>